<dbReference type="AlphaFoldDB" id="A0A916RWS7"/>
<evidence type="ECO:0000313" key="2">
    <source>
        <dbReference type="Proteomes" id="UP000613512"/>
    </source>
</evidence>
<proteinExistence type="predicted"/>
<protein>
    <submittedName>
        <fullName evidence="1">Uncharacterized protein</fullName>
    </submittedName>
</protein>
<evidence type="ECO:0000313" key="1">
    <source>
        <dbReference type="EMBL" id="GGA70692.1"/>
    </source>
</evidence>
<gene>
    <name evidence="1" type="ORF">GCM10008025_13190</name>
</gene>
<reference evidence="1" key="2">
    <citation type="submission" date="2020-09" db="EMBL/GenBank/DDBJ databases">
        <authorList>
            <person name="Sun Q."/>
            <person name="Zhou Y."/>
        </authorList>
    </citation>
    <scope>NUCLEOTIDE SEQUENCE</scope>
    <source>
        <strain evidence="1">CGMCC 1.12408</strain>
    </source>
</reference>
<organism evidence="1 2">
    <name type="scientific">Ornithinibacillus halotolerans</name>
    <dbReference type="NCBI Taxonomy" id="1274357"/>
    <lineage>
        <taxon>Bacteria</taxon>
        <taxon>Bacillati</taxon>
        <taxon>Bacillota</taxon>
        <taxon>Bacilli</taxon>
        <taxon>Bacillales</taxon>
        <taxon>Bacillaceae</taxon>
        <taxon>Ornithinibacillus</taxon>
    </lineage>
</organism>
<accession>A0A916RWS7</accession>
<name>A0A916RWS7_9BACI</name>
<comment type="caution">
    <text evidence="1">The sequence shown here is derived from an EMBL/GenBank/DDBJ whole genome shotgun (WGS) entry which is preliminary data.</text>
</comment>
<keyword evidence="2" id="KW-1185">Reference proteome</keyword>
<dbReference type="EMBL" id="BMEY01000005">
    <property type="protein sequence ID" value="GGA70692.1"/>
    <property type="molecule type" value="Genomic_DNA"/>
</dbReference>
<sequence length="69" mass="7730">MVCLKELVLTFRSCATETHEPCQVRKEAAVSGYLCVPQGYLNRAMNLSNAWDHFIDGGCTAYIDVLRGY</sequence>
<reference evidence="1" key="1">
    <citation type="journal article" date="2014" name="Int. J. Syst. Evol. Microbiol.">
        <title>Complete genome sequence of Corynebacterium casei LMG S-19264T (=DSM 44701T), isolated from a smear-ripened cheese.</title>
        <authorList>
            <consortium name="US DOE Joint Genome Institute (JGI-PGF)"/>
            <person name="Walter F."/>
            <person name="Albersmeier A."/>
            <person name="Kalinowski J."/>
            <person name="Ruckert C."/>
        </authorList>
    </citation>
    <scope>NUCLEOTIDE SEQUENCE</scope>
    <source>
        <strain evidence="1">CGMCC 1.12408</strain>
    </source>
</reference>
<dbReference type="Proteomes" id="UP000613512">
    <property type="component" value="Unassembled WGS sequence"/>
</dbReference>